<dbReference type="InterPro" id="IPR029068">
    <property type="entry name" value="Glyas_Bleomycin-R_OHBP_Dase"/>
</dbReference>
<evidence type="ECO:0000313" key="4">
    <source>
        <dbReference type="Proteomes" id="UP000221168"/>
    </source>
</evidence>
<dbReference type="GO" id="GO:0046491">
    <property type="term" value="P:L-methylmalonyl-CoA metabolic process"/>
    <property type="evidence" value="ECO:0007669"/>
    <property type="project" value="TreeGrafter"/>
</dbReference>
<comment type="caution">
    <text evidence="3">The sequence shown here is derived from an EMBL/GenBank/DDBJ whole genome shotgun (WGS) entry which is preliminary data.</text>
</comment>
<dbReference type="PANTHER" id="PTHR43048">
    <property type="entry name" value="METHYLMALONYL-COA EPIMERASE"/>
    <property type="match status" value="1"/>
</dbReference>
<gene>
    <name evidence="3" type="ORF">CSC94_11740</name>
</gene>
<dbReference type="GO" id="GO:0046872">
    <property type="term" value="F:metal ion binding"/>
    <property type="evidence" value="ECO:0007669"/>
    <property type="project" value="UniProtKB-KW"/>
</dbReference>
<evidence type="ECO:0000256" key="1">
    <source>
        <dbReference type="ARBA" id="ARBA00022723"/>
    </source>
</evidence>
<dbReference type="Pfam" id="PF13669">
    <property type="entry name" value="Glyoxalase_4"/>
    <property type="match status" value="1"/>
</dbReference>
<dbReference type="Gene3D" id="3.10.180.10">
    <property type="entry name" value="2,3-Dihydroxybiphenyl 1,2-Dioxygenase, domain 1"/>
    <property type="match status" value="1"/>
</dbReference>
<organism evidence="3 4">
    <name type="scientific">Zhengella mangrovi</name>
    <dbReference type="NCBI Taxonomy" id="1982044"/>
    <lineage>
        <taxon>Bacteria</taxon>
        <taxon>Pseudomonadati</taxon>
        <taxon>Pseudomonadota</taxon>
        <taxon>Alphaproteobacteria</taxon>
        <taxon>Hyphomicrobiales</taxon>
        <taxon>Notoacmeibacteraceae</taxon>
        <taxon>Zhengella</taxon>
    </lineage>
</organism>
<sequence length="186" mass="20758">MAHSPRNGGEQKVPGLRGVEHIGITVPDIDEATRFFVNVLGCTPYLDSGPLGSDDDDRMTRLLNVHPRAVARKMRHLRCGHGSNIELFEYSAPDQNTTWPKNSDLGGHHLAFYSDDFDATLDWLRAHGVRLLEGPNFVTKGQNSGCRWIYFLSPWGLQMELVSFPEGRGYEATAKGRLWNPVAPEA</sequence>
<name>A0A2G1QMN1_9HYPH</name>
<evidence type="ECO:0000313" key="3">
    <source>
        <dbReference type="EMBL" id="PHP66773.1"/>
    </source>
</evidence>
<dbReference type="InterPro" id="IPR051785">
    <property type="entry name" value="MMCE/EMCE_epimerase"/>
</dbReference>
<accession>A0A2G1QMN1</accession>
<dbReference type="Proteomes" id="UP000221168">
    <property type="component" value="Unassembled WGS sequence"/>
</dbReference>
<dbReference type="OrthoDB" id="2613830at2"/>
<dbReference type="PANTHER" id="PTHR43048:SF6">
    <property type="entry name" value="BLR8189 PROTEIN"/>
    <property type="match status" value="1"/>
</dbReference>
<dbReference type="AlphaFoldDB" id="A0A2G1QMN1"/>
<evidence type="ECO:0000259" key="2">
    <source>
        <dbReference type="PROSITE" id="PS51819"/>
    </source>
</evidence>
<dbReference type="PROSITE" id="PS51819">
    <property type="entry name" value="VOC"/>
    <property type="match status" value="1"/>
</dbReference>
<dbReference type="EMBL" id="PDVP01000006">
    <property type="protein sequence ID" value="PHP66773.1"/>
    <property type="molecule type" value="Genomic_DNA"/>
</dbReference>
<feature type="domain" description="VOC" evidence="2">
    <location>
        <begin position="18"/>
        <end position="164"/>
    </location>
</feature>
<keyword evidence="1" id="KW-0479">Metal-binding</keyword>
<dbReference type="GO" id="GO:0004493">
    <property type="term" value="F:methylmalonyl-CoA epimerase activity"/>
    <property type="evidence" value="ECO:0007669"/>
    <property type="project" value="TreeGrafter"/>
</dbReference>
<dbReference type="SUPFAM" id="SSF54593">
    <property type="entry name" value="Glyoxalase/Bleomycin resistance protein/Dihydroxybiphenyl dioxygenase"/>
    <property type="match status" value="1"/>
</dbReference>
<keyword evidence="4" id="KW-1185">Reference proteome</keyword>
<dbReference type="RefSeq" id="WP_099306539.1">
    <property type="nucleotide sequence ID" value="NZ_PDVP01000006.1"/>
</dbReference>
<proteinExistence type="predicted"/>
<dbReference type="InterPro" id="IPR037523">
    <property type="entry name" value="VOC_core"/>
</dbReference>
<reference evidence="3 4" key="1">
    <citation type="submission" date="2017-10" db="EMBL/GenBank/DDBJ databases">
        <title>Sedimentibacterium mangrovi gen. nov., sp. nov., a novel member of family Phyllobacteriacea isolated from mangrove sediment.</title>
        <authorList>
            <person name="Liao H."/>
            <person name="Tian Y."/>
        </authorList>
    </citation>
    <scope>NUCLEOTIDE SEQUENCE [LARGE SCALE GENOMIC DNA]</scope>
    <source>
        <strain evidence="3 4">X9-2-2</strain>
    </source>
</reference>
<protein>
    <submittedName>
        <fullName evidence="3">Glyoxalase</fullName>
    </submittedName>
</protein>